<dbReference type="EMBL" id="FRXN01000001">
    <property type="protein sequence ID" value="SHO60319.1"/>
    <property type="molecule type" value="Genomic_DNA"/>
</dbReference>
<proteinExistence type="predicted"/>
<evidence type="ECO:0000313" key="2">
    <source>
        <dbReference type="EMBL" id="SHO60319.1"/>
    </source>
</evidence>
<keyword evidence="1" id="KW-0812">Transmembrane</keyword>
<name>A0A1M7Z623_9BACT</name>
<feature type="transmembrane region" description="Helical" evidence="1">
    <location>
        <begin position="94"/>
        <end position="118"/>
    </location>
</feature>
<keyword evidence="1" id="KW-0472">Membrane</keyword>
<keyword evidence="1" id="KW-1133">Transmembrane helix</keyword>
<evidence type="ECO:0008006" key="4">
    <source>
        <dbReference type="Google" id="ProtNLM"/>
    </source>
</evidence>
<dbReference type="STRING" id="1073327.SAMN04488108_0718"/>
<feature type="transmembrane region" description="Helical" evidence="1">
    <location>
        <begin position="133"/>
        <end position="154"/>
    </location>
</feature>
<feature type="transmembrane region" description="Helical" evidence="1">
    <location>
        <begin position="51"/>
        <end position="73"/>
    </location>
</feature>
<dbReference type="Proteomes" id="UP000184609">
    <property type="component" value="Unassembled WGS sequence"/>
</dbReference>
<dbReference type="AlphaFoldDB" id="A0A1M7Z623"/>
<protein>
    <recommendedName>
        <fullName evidence="4">DNA topoisomerase IV</fullName>
    </recommendedName>
</protein>
<organism evidence="2 3">
    <name type="scientific">Algoriphagus zhangzhouensis</name>
    <dbReference type="NCBI Taxonomy" id="1073327"/>
    <lineage>
        <taxon>Bacteria</taxon>
        <taxon>Pseudomonadati</taxon>
        <taxon>Bacteroidota</taxon>
        <taxon>Cytophagia</taxon>
        <taxon>Cytophagales</taxon>
        <taxon>Cyclobacteriaceae</taxon>
        <taxon>Algoriphagus</taxon>
    </lineage>
</organism>
<dbReference type="OrthoDB" id="838071at2"/>
<reference evidence="3" key="1">
    <citation type="submission" date="2016-12" db="EMBL/GenBank/DDBJ databases">
        <authorList>
            <person name="Varghese N."/>
            <person name="Submissions S."/>
        </authorList>
    </citation>
    <scope>NUCLEOTIDE SEQUENCE [LARGE SCALE GENOMIC DNA]</scope>
    <source>
        <strain evidence="3">DSM 25035</strain>
    </source>
</reference>
<evidence type="ECO:0000313" key="3">
    <source>
        <dbReference type="Proteomes" id="UP000184609"/>
    </source>
</evidence>
<evidence type="ECO:0000256" key="1">
    <source>
        <dbReference type="SAM" id="Phobius"/>
    </source>
</evidence>
<sequence>MYYRFGKFFYFVSIIIFLFFLLYFYAAMTDQLTYRLGESGETVSTIEKNSFFYAMIAAFVLLNAFTILPPKLLETKTSKRLHRVFPVGDNYRDYLLAWFYSFGGVINFSLAVVVLYIHSINNQQEITPDNFSFFFYLIPVLLVIWIIALFLLFAGKAKQLQKGS</sequence>
<keyword evidence="3" id="KW-1185">Reference proteome</keyword>
<feature type="transmembrane region" description="Helical" evidence="1">
    <location>
        <begin position="7"/>
        <end position="26"/>
    </location>
</feature>
<gene>
    <name evidence="2" type="ORF">SAMN04488108_0718</name>
</gene>
<accession>A0A1M7Z623</accession>
<dbReference type="RefSeq" id="WP_073570357.1">
    <property type="nucleotide sequence ID" value="NZ_FRXN01000001.1"/>
</dbReference>